<keyword evidence="3" id="KW-0413">Isomerase</keyword>
<dbReference type="InterPro" id="IPR020094">
    <property type="entry name" value="TruA/RsuA/RluB/E/F_N"/>
</dbReference>
<dbReference type="GO" id="GO:0005634">
    <property type="term" value="C:nucleus"/>
    <property type="evidence" value="ECO:0007669"/>
    <property type="project" value="TreeGrafter"/>
</dbReference>
<dbReference type="Gene3D" id="3.30.70.580">
    <property type="entry name" value="Pseudouridine synthase I, catalytic domain, N-terminal subdomain"/>
    <property type="match status" value="1"/>
</dbReference>
<dbReference type="PANTHER" id="PTHR11142:SF4">
    <property type="entry name" value="PSEUDOURIDYLATE SYNTHASE 1 HOMOLOG"/>
    <property type="match status" value="1"/>
</dbReference>
<protein>
    <recommendedName>
        <fullName evidence="7">Pseudouridine synthase I TruA alpha/beta domain-containing protein</fullName>
    </recommendedName>
</protein>
<feature type="binding site" evidence="5">
    <location>
        <position position="250"/>
    </location>
    <ligand>
        <name>substrate</name>
    </ligand>
</feature>
<dbReference type="Proteomes" id="UP000270924">
    <property type="component" value="Unassembled WGS sequence"/>
</dbReference>
<dbReference type="OMA" id="CFTEHAN"/>
<dbReference type="InterPro" id="IPR001406">
    <property type="entry name" value="PsdUridine_synth_TruA"/>
</dbReference>
<feature type="active site" description="Nucleophile" evidence="4">
    <location>
        <position position="189"/>
    </location>
</feature>
<evidence type="ECO:0000256" key="2">
    <source>
        <dbReference type="ARBA" id="ARBA00022694"/>
    </source>
</evidence>
<organism evidence="8 9">
    <name type="scientific">Wuchereria bancrofti</name>
    <dbReference type="NCBI Taxonomy" id="6293"/>
    <lineage>
        <taxon>Eukaryota</taxon>
        <taxon>Metazoa</taxon>
        <taxon>Ecdysozoa</taxon>
        <taxon>Nematoda</taxon>
        <taxon>Chromadorea</taxon>
        <taxon>Rhabditida</taxon>
        <taxon>Spirurina</taxon>
        <taxon>Spiruromorpha</taxon>
        <taxon>Filarioidea</taxon>
        <taxon>Onchocercidae</taxon>
        <taxon>Wuchereria</taxon>
    </lineage>
</organism>
<evidence type="ECO:0000256" key="1">
    <source>
        <dbReference type="ARBA" id="ARBA00009375"/>
    </source>
</evidence>
<accession>A0A3P7ELM8</accession>
<dbReference type="InterPro" id="IPR020097">
    <property type="entry name" value="PsdUridine_synth_TruA_a/b_dom"/>
</dbReference>
<keyword evidence="9" id="KW-1185">Reference proteome</keyword>
<feature type="non-terminal residue" evidence="8">
    <location>
        <position position="1"/>
    </location>
</feature>
<sequence>IFLDEEAAYASGVGGQQYYNDQYEGRQSKYGRDWGEPTRTTWRVEIGLMLKNVSDCLRNVLRKAKQVKDNWMDASLLPPTPADSAGDISDEPVRKSRRKEYSYALLLAYQGKKYNGMQLCIGLNQCMRPLFYELGVCDVNVQYWQYLVQKDFPTIEGELFKAMAKCGYICENDVFSPVRFAFQRAARTDRSVSAARQMCSMRLAPENHEYFLKTATDKLNAHLPEEIRVLGVRRAIRSFKAHKNCDKRTYSYTLPTYAFARANELTNSGFRMSETSMAELNDLLALYKGTHNFFNYTSGRRDRKTLRLAAWKNRGFMDQHTFLYYSLDMVVSLQGFEFGNSSFRTYEDRSSMRYIHDFKCGPTQLVEDEVRGGMVEFITLYITGQSFMLHQIRKMIGMTVATFRGLCGKTEVANTFLSERMDVPKAPGLGLVLDKVHYERYDKWHEKTHQALNNWGEEIETKADEFRQLYIISEIYRQELATQSMFLWLTTLIRHDITIPKITRESRERSPLGLASDHAYVSLFICFTEHANEKLKEIKEEKQDKILNGSERRDDVVELMKKDSDSQSRENSEGNCTNSTAVLSSCPKRMGSPDTSATSFL</sequence>
<gene>
    <name evidence="8" type="ORF">WBA_LOCUS12310</name>
</gene>
<dbReference type="AlphaFoldDB" id="A0A3P7ELM8"/>
<dbReference type="FunFam" id="3.30.70.660:FF:000002">
    <property type="entry name" value="tRNA pseudouridine synthase"/>
    <property type="match status" value="1"/>
</dbReference>
<evidence type="ECO:0000313" key="8">
    <source>
        <dbReference type="EMBL" id="VDM22093.1"/>
    </source>
</evidence>
<evidence type="ECO:0000313" key="9">
    <source>
        <dbReference type="Proteomes" id="UP000270924"/>
    </source>
</evidence>
<dbReference type="InterPro" id="IPR041708">
    <property type="entry name" value="PUS1/PUS2-like"/>
</dbReference>
<proteinExistence type="inferred from homology"/>
<dbReference type="OrthoDB" id="10256309at2759"/>
<dbReference type="Pfam" id="PF01416">
    <property type="entry name" value="PseudoU_synth_1"/>
    <property type="match status" value="1"/>
</dbReference>
<dbReference type="FunCoup" id="A0A3P7ELM8">
    <property type="interactions" value="2130"/>
</dbReference>
<feature type="compositionally biased region" description="Basic and acidic residues" evidence="6">
    <location>
        <begin position="557"/>
        <end position="572"/>
    </location>
</feature>
<dbReference type="InParanoid" id="A0A3P7ELM8"/>
<evidence type="ECO:0000256" key="4">
    <source>
        <dbReference type="PIRSR" id="PIRSR641708-1"/>
    </source>
</evidence>
<reference evidence="8 9" key="1">
    <citation type="submission" date="2018-11" db="EMBL/GenBank/DDBJ databases">
        <authorList>
            <consortium name="Pathogen Informatics"/>
        </authorList>
    </citation>
    <scope>NUCLEOTIDE SEQUENCE [LARGE SCALE GENOMIC DNA]</scope>
</reference>
<evidence type="ECO:0000256" key="6">
    <source>
        <dbReference type="SAM" id="MobiDB-lite"/>
    </source>
</evidence>
<name>A0A3P7ELM8_WUCBA</name>
<evidence type="ECO:0000259" key="7">
    <source>
        <dbReference type="Pfam" id="PF01416"/>
    </source>
</evidence>
<dbReference type="GO" id="GO:0003723">
    <property type="term" value="F:RNA binding"/>
    <property type="evidence" value="ECO:0007669"/>
    <property type="project" value="InterPro"/>
</dbReference>
<feature type="compositionally biased region" description="Polar residues" evidence="6">
    <location>
        <begin position="573"/>
        <end position="583"/>
    </location>
</feature>
<dbReference type="EMBL" id="UYWW01012721">
    <property type="protein sequence ID" value="VDM22093.1"/>
    <property type="molecule type" value="Genomic_DNA"/>
</dbReference>
<dbReference type="InterPro" id="IPR020103">
    <property type="entry name" value="PsdUridine_synth_cat_dom_sf"/>
</dbReference>
<keyword evidence="2" id="KW-0819">tRNA processing</keyword>
<feature type="domain" description="Pseudouridine synthase I TruA alpha/beta" evidence="7">
    <location>
        <begin position="366"/>
        <end position="439"/>
    </location>
</feature>
<dbReference type="SUPFAM" id="SSF55120">
    <property type="entry name" value="Pseudouridine synthase"/>
    <property type="match status" value="1"/>
</dbReference>
<dbReference type="GO" id="GO:1990481">
    <property type="term" value="P:mRNA pseudouridine synthesis"/>
    <property type="evidence" value="ECO:0007669"/>
    <property type="project" value="TreeGrafter"/>
</dbReference>
<feature type="region of interest" description="Disordered" evidence="6">
    <location>
        <begin position="557"/>
        <end position="601"/>
    </location>
</feature>
<dbReference type="CDD" id="cd02568">
    <property type="entry name" value="PseudoU_synth_PUS1_PUS2"/>
    <property type="match status" value="1"/>
</dbReference>
<dbReference type="Gene3D" id="3.30.70.660">
    <property type="entry name" value="Pseudouridine synthase I, catalytic domain, C-terminal subdomain"/>
    <property type="match status" value="1"/>
</dbReference>
<dbReference type="GO" id="GO:0009982">
    <property type="term" value="F:pseudouridine synthase activity"/>
    <property type="evidence" value="ECO:0007669"/>
    <property type="project" value="InterPro"/>
</dbReference>
<comment type="similarity">
    <text evidence="1">Belongs to the tRNA pseudouridine synthase TruA family.</text>
</comment>
<evidence type="ECO:0000256" key="5">
    <source>
        <dbReference type="PIRSR" id="PIRSR641708-2"/>
    </source>
</evidence>
<dbReference type="PANTHER" id="PTHR11142">
    <property type="entry name" value="PSEUDOURIDYLATE SYNTHASE"/>
    <property type="match status" value="1"/>
</dbReference>
<dbReference type="InterPro" id="IPR020095">
    <property type="entry name" value="PsdUridine_synth_TruA_C"/>
</dbReference>
<evidence type="ECO:0000256" key="3">
    <source>
        <dbReference type="ARBA" id="ARBA00023235"/>
    </source>
</evidence>
<dbReference type="GO" id="GO:0031119">
    <property type="term" value="P:tRNA pseudouridine synthesis"/>
    <property type="evidence" value="ECO:0007669"/>
    <property type="project" value="InterPro"/>
</dbReference>